<dbReference type="PANTHER" id="PTHR30258">
    <property type="entry name" value="TYPE II SECRETION SYSTEM PROTEIN GSPE-RELATED"/>
    <property type="match status" value="1"/>
</dbReference>
<evidence type="ECO:0000256" key="2">
    <source>
        <dbReference type="ARBA" id="ARBA00022741"/>
    </source>
</evidence>
<keyword evidence="3" id="KW-0067">ATP-binding</keyword>
<dbReference type="Pfam" id="PF00437">
    <property type="entry name" value="T2SSE"/>
    <property type="match status" value="1"/>
</dbReference>
<dbReference type="SUPFAM" id="SSF160246">
    <property type="entry name" value="EspE N-terminal domain-like"/>
    <property type="match status" value="1"/>
</dbReference>
<sequence>MNPSSNSLSYNLLKYGVTEDDLSKATSYQEKFGGRLESILVNLGSLDENSLAPIYSATLGLPLFDDLAANNYEVTFADPVLDTTLLSSERWFLINLGSEQALVTDNPLAIGPLQHVNQLSNKLTVYIATPSQVEDLARNYENYNESPSVAVALDNIEEERLREMASEAPTVNLFNSIISKGLKLGASDIHFEPVNDLYRARVRVDGVLHELEKIPRRLNLPLISRIKILSGMDIAEKRRPQDGKIELKVSGVDLDIRVSSLPLNDGESMVLRLLKKTSISYEIESLGVSSDVLNAIQEDLSKTSGVVLLTGPTGSGKTTTLYTLLNELNDPGVKIITLEDPVEYQLDGVNQVQVNSDIGFDFSAGLRSIVRQDPDVIMLGEIRDKETSRIAMQSALTGHLVFSTVHTNDAPSAFTRLIDLGVEEFLLNAAIVSVIAQRLARKLCSCATLVDDAEQSSLIEKYNLHDIARRFELADIRLRTPVGCDDCGHTGYKGRMAIIEYLRCDRHLAALPKDETFLDAARSYNSSKGFRTLFEDGLYKAVQGYTSIEEVIRVAG</sequence>
<gene>
    <name evidence="5" type="ORF">GCM10007414_09830</name>
</gene>
<evidence type="ECO:0000256" key="3">
    <source>
        <dbReference type="ARBA" id="ARBA00022840"/>
    </source>
</evidence>
<dbReference type="InterPro" id="IPR037257">
    <property type="entry name" value="T2SS_E_N_sf"/>
</dbReference>
<evidence type="ECO:0000313" key="6">
    <source>
        <dbReference type="Proteomes" id="UP000651977"/>
    </source>
</evidence>
<protein>
    <submittedName>
        <fullName evidence="5">Type II secretion system protein GspE</fullName>
    </submittedName>
</protein>
<dbReference type="PANTHER" id="PTHR30258:SF1">
    <property type="entry name" value="PROTEIN TRANSPORT PROTEIN HOFB HOMOLOG"/>
    <property type="match status" value="1"/>
</dbReference>
<dbReference type="Gene3D" id="3.40.50.300">
    <property type="entry name" value="P-loop containing nucleotide triphosphate hydrolases"/>
    <property type="match status" value="1"/>
</dbReference>
<comment type="similarity">
    <text evidence="1">Belongs to the GSP E family.</text>
</comment>
<dbReference type="EMBL" id="BMDY01000004">
    <property type="protein sequence ID" value="GGA98842.1"/>
    <property type="molecule type" value="Genomic_DNA"/>
</dbReference>
<dbReference type="InterPro" id="IPR003593">
    <property type="entry name" value="AAA+_ATPase"/>
</dbReference>
<dbReference type="SUPFAM" id="SSF52540">
    <property type="entry name" value="P-loop containing nucleoside triphosphate hydrolases"/>
    <property type="match status" value="1"/>
</dbReference>
<evidence type="ECO:0000313" key="5">
    <source>
        <dbReference type="EMBL" id="GGA98842.1"/>
    </source>
</evidence>
<accession>A0ABQ1HYB8</accession>
<dbReference type="InterPro" id="IPR027417">
    <property type="entry name" value="P-loop_NTPase"/>
</dbReference>
<proteinExistence type="inferred from homology"/>
<keyword evidence="2" id="KW-0547">Nucleotide-binding</keyword>
<dbReference type="PROSITE" id="PS00662">
    <property type="entry name" value="T2SP_E"/>
    <property type="match status" value="1"/>
</dbReference>
<keyword evidence="6" id="KW-1185">Reference proteome</keyword>
<dbReference type="InterPro" id="IPR001482">
    <property type="entry name" value="T2SS/T4SS_dom"/>
</dbReference>
<organism evidence="5 6">
    <name type="scientific">Agarivorans gilvus</name>
    <dbReference type="NCBI Taxonomy" id="680279"/>
    <lineage>
        <taxon>Bacteria</taxon>
        <taxon>Pseudomonadati</taxon>
        <taxon>Pseudomonadota</taxon>
        <taxon>Gammaproteobacteria</taxon>
        <taxon>Alteromonadales</taxon>
        <taxon>Alteromonadaceae</taxon>
        <taxon>Agarivorans</taxon>
    </lineage>
</organism>
<dbReference type="SMART" id="SM00382">
    <property type="entry name" value="AAA"/>
    <property type="match status" value="1"/>
</dbReference>
<dbReference type="Gene3D" id="3.30.450.90">
    <property type="match status" value="1"/>
</dbReference>
<dbReference type="Proteomes" id="UP000651977">
    <property type="component" value="Unassembled WGS sequence"/>
</dbReference>
<name>A0ABQ1HYB8_9ALTE</name>
<evidence type="ECO:0000259" key="4">
    <source>
        <dbReference type="PROSITE" id="PS00662"/>
    </source>
</evidence>
<dbReference type="RefSeq" id="WP_055732161.1">
    <property type="nucleotide sequence ID" value="NZ_BMDY01000004.1"/>
</dbReference>
<evidence type="ECO:0000256" key="1">
    <source>
        <dbReference type="ARBA" id="ARBA00006611"/>
    </source>
</evidence>
<reference evidence="6" key="1">
    <citation type="journal article" date="2019" name="Int. J. Syst. Evol. Microbiol.">
        <title>The Global Catalogue of Microorganisms (GCM) 10K type strain sequencing project: providing services to taxonomists for standard genome sequencing and annotation.</title>
        <authorList>
            <consortium name="The Broad Institute Genomics Platform"/>
            <consortium name="The Broad Institute Genome Sequencing Center for Infectious Disease"/>
            <person name="Wu L."/>
            <person name="Ma J."/>
        </authorList>
    </citation>
    <scope>NUCLEOTIDE SEQUENCE [LARGE SCALE GENOMIC DNA]</scope>
    <source>
        <strain evidence="6">CGMCC 1.10131</strain>
    </source>
</reference>
<dbReference type="CDD" id="cd01129">
    <property type="entry name" value="PulE-GspE-like"/>
    <property type="match status" value="1"/>
</dbReference>
<feature type="domain" description="Bacterial type II secretion system protein E" evidence="4">
    <location>
        <begin position="370"/>
        <end position="384"/>
    </location>
</feature>
<comment type="caution">
    <text evidence="5">The sequence shown here is derived from an EMBL/GenBank/DDBJ whole genome shotgun (WGS) entry which is preliminary data.</text>
</comment>